<evidence type="ECO:0000313" key="2">
    <source>
        <dbReference type="EMBL" id="KAH7139238.1"/>
    </source>
</evidence>
<protein>
    <submittedName>
        <fullName evidence="2">Uncharacterized protein</fullName>
    </submittedName>
</protein>
<feature type="region of interest" description="Disordered" evidence="1">
    <location>
        <begin position="191"/>
        <end position="295"/>
    </location>
</feature>
<dbReference type="EMBL" id="JAGMWT010000001">
    <property type="protein sequence ID" value="KAH7139238.1"/>
    <property type="molecule type" value="Genomic_DNA"/>
</dbReference>
<proteinExistence type="predicted"/>
<gene>
    <name evidence="2" type="ORF">B0J11DRAFT_38735</name>
</gene>
<dbReference type="AlphaFoldDB" id="A0A9P9EKP3"/>
<feature type="region of interest" description="Disordered" evidence="1">
    <location>
        <begin position="1"/>
        <end position="80"/>
    </location>
</feature>
<comment type="caution">
    <text evidence="2">The sequence shown here is derived from an EMBL/GenBank/DDBJ whole genome shotgun (WGS) entry which is preliminary data.</text>
</comment>
<name>A0A9P9EKP3_9PLEO</name>
<accession>A0A9P9EKP3</accession>
<keyword evidence="3" id="KW-1185">Reference proteome</keyword>
<evidence type="ECO:0000256" key="1">
    <source>
        <dbReference type="SAM" id="MobiDB-lite"/>
    </source>
</evidence>
<feature type="compositionally biased region" description="Polar residues" evidence="1">
    <location>
        <begin position="232"/>
        <end position="248"/>
    </location>
</feature>
<organism evidence="2 3">
    <name type="scientific">Dendryphion nanum</name>
    <dbReference type="NCBI Taxonomy" id="256645"/>
    <lineage>
        <taxon>Eukaryota</taxon>
        <taxon>Fungi</taxon>
        <taxon>Dikarya</taxon>
        <taxon>Ascomycota</taxon>
        <taxon>Pezizomycotina</taxon>
        <taxon>Dothideomycetes</taxon>
        <taxon>Pleosporomycetidae</taxon>
        <taxon>Pleosporales</taxon>
        <taxon>Torulaceae</taxon>
        <taxon>Dendryphion</taxon>
    </lineage>
</organism>
<dbReference type="OrthoDB" id="2446291at2759"/>
<sequence>MLAFHPTKRAREDDSDSEDDRYLKKSRPFAFHGFHNAHTNPRPASNLAFRPSLTPSPPRLVSHLEAMTPAQSEHGEANSPVSVHDDVLNFSSPHFSDDEDMDMEDDDDIIGSQPPESPFVTTFMRPAKLNFEPYGREPEVNNTGRMPTPMFPTFGGPRNAMNTSGMGGLTYPSSGFAGGMSMTTGSGYLGLPSNPILSQPPPSRKLAQIDEDRSRRMPSPISEDEDLPDTPTALTQSQLSRLSVTSNHHQVEQMDMESGGHDGDDSELPPPPGVVTTPTRGRKRSGALSGKSRFSMGYRDDCEKCRQRVPGHYAHFLPS</sequence>
<dbReference type="Proteomes" id="UP000700596">
    <property type="component" value="Unassembled WGS sequence"/>
</dbReference>
<evidence type="ECO:0000313" key="3">
    <source>
        <dbReference type="Proteomes" id="UP000700596"/>
    </source>
</evidence>
<reference evidence="2" key="1">
    <citation type="journal article" date="2021" name="Nat. Commun.">
        <title>Genetic determinants of endophytism in the Arabidopsis root mycobiome.</title>
        <authorList>
            <person name="Mesny F."/>
            <person name="Miyauchi S."/>
            <person name="Thiergart T."/>
            <person name="Pickel B."/>
            <person name="Atanasova L."/>
            <person name="Karlsson M."/>
            <person name="Huettel B."/>
            <person name="Barry K.W."/>
            <person name="Haridas S."/>
            <person name="Chen C."/>
            <person name="Bauer D."/>
            <person name="Andreopoulos W."/>
            <person name="Pangilinan J."/>
            <person name="LaButti K."/>
            <person name="Riley R."/>
            <person name="Lipzen A."/>
            <person name="Clum A."/>
            <person name="Drula E."/>
            <person name="Henrissat B."/>
            <person name="Kohler A."/>
            <person name="Grigoriev I.V."/>
            <person name="Martin F.M."/>
            <person name="Hacquard S."/>
        </authorList>
    </citation>
    <scope>NUCLEOTIDE SEQUENCE</scope>
    <source>
        <strain evidence="2">MPI-CAGE-CH-0243</strain>
    </source>
</reference>